<name>A0AAV1EE27_OLDCO</name>
<dbReference type="EMBL" id="OX459126">
    <property type="protein sequence ID" value="CAI9117948.1"/>
    <property type="molecule type" value="Genomic_DNA"/>
</dbReference>
<dbReference type="Gene3D" id="2.130.10.110">
    <property type="entry name" value="Clathrin heavy-chain terminal domain"/>
    <property type="match status" value="1"/>
</dbReference>
<dbReference type="GO" id="GO:0006898">
    <property type="term" value="P:receptor-mediated endocytosis"/>
    <property type="evidence" value="ECO:0007669"/>
    <property type="project" value="TreeGrafter"/>
</dbReference>
<evidence type="ECO:0000313" key="2">
    <source>
        <dbReference type="Proteomes" id="UP001161247"/>
    </source>
</evidence>
<reference evidence="1" key="1">
    <citation type="submission" date="2023-03" db="EMBL/GenBank/DDBJ databases">
        <authorList>
            <person name="Julca I."/>
        </authorList>
    </citation>
    <scope>NUCLEOTIDE SEQUENCE</scope>
</reference>
<dbReference type="Pfam" id="PF13838">
    <property type="entry name" value="Clathrin_H_link"/>
    <property type="match status" value="1"/>
</dbReference>
<sequence>MDVFTESGGIKEDMHAFNLFPIQMTSVIIPVQSIYATSISHGETHTFICTMEPTKVKVYDISDRSAVRCVDTHFPGEDSILMHPSMKIAALKGLPSFNSVRNLDRLRIVYFEEKEEFAYCDIPHKIRYWRWIQGLTLGLASDSYVYMLSLGETLNLIQVLDISNTHLKVIDYQCDPSVNWLALTFSESCESHSSSHLGEGSKTMVIYSVQSKSHLNLNFVSPVCFDPSSVEGCALLIGAELLGSSLILRYLTITNQGGTVNQPLFVDIVQLQKDVHEQNILTDSVFALKYCGRYSWVYVVTKNGLVLVFDVKQATLVHISRIDPLSLMSELSLEGDFCAVSTLGKVFIVGINKQNIVPHIGFVRKAWVLASELASRTNLPGAESLFEHQFQCLLDSGKYEEAAICAANSPQDSLRTHVHLRRLLLFCSDPGRIPVKRYFDVLEKYRKEISKDEYEVYCNHYVGSRTPVRGLLALNRFKCTEDLGDYIKGVDLDVATKIYMKAEASKKVIDIFARQNDIEGIFIYCCLAGFYDYFYILETLLQTRSKDAVTFARILKKRFSIESICRFLIKNGYEHEAEELREE</sequence>
<protein>
    <submittedName>
        <fullName evidence="1">OLC1v1019440C1</fullName>
    </submittedName>
</protein>
<organism evidence="1 2">
    <name type="scientific">Oldenlandia corymbosa var. corymbosa</name>
    <dbReference type="NCBI Taxonomy" id="529605"/>
    <lineage>
        <taxon>Eukaryota</taxon>
        <taxon>Viridiplantae</taxon>
        <taxon>Streptophyta</taxon>
        <taxon>Embryophyta</taxon>
        <taxon>Tracheophyta</taxon>
        <taxon>Spermatophyta</taxon>
        <taxon>Magnoliopsida</taxon>
        <taxon>eudicotyledons</taxon>
        <taxon>Gunneridae</taxon>
        <taxon>Pentapetalae</taxon>
        <taxon>asterids</taxon>
        <taxon>lamiids</taxon>
        <taxon>Gentianales</taxon>
        <taxon>Rubiaceae</taxon>
        <taxon>Rubioideae</taxon>
        <taxon>Spermacoceae</taxon>
        <taxon>Hedyotis-Oldenlandia complex</taxon>
        <taxon>Oldenlandia</taxon>
    </lineage>
</organism>
<dbReference type="AlphaFoldDB" id="A0AAV1EE27"/>
<dbReference type="GO" id="GO:0009507">
    <property type="term" value="C:chloroplast"/>
    <property type="evidence" value="ECO:0007669"/>
    <property type="project" value="TreeGrafter"/>
</dbReference>
<dbReference type="InterPro" id="IPR016024">
    <property type="entry name" value="ARM-type_fold"/>
</dbReference>
<proteinExistence type="predicted"/>
<dbReference type="SUPFAM" id="SSF48371">
    <property type="entry name" value="ARM repeat"/>
    <property type="match status" value="2"/>
</dbReference>
<dbReference type="GO" id="GO:0030130">
    <property type="term" value="C:clathrin coat of trans-Golgi network vesicle"/>
    <property type="evidence" value="ECO:0007669"/>
    <property type="project" value="InterPro"/>
</dbReference>
<dbReference type="GO" id="GO:0005198">
    <property type="term" value="F:structural molecule activity"/>
    <property type="evidence" value="ECO:0007669"/>
    <property type="project" value="InterPro"/>
</dbReference>
<accession>A0AAV1EE27</accession>
<keyword evidence="2" id="KW-1185">Reference proteome</keyword>
<dbReference type="Proteomes" id="UP001161247">
    <property type="component" value="Chromosome 9"/>
</dbReference>
<gene>
    <name evidence="1" type="ORF">OLC1_LOCUS23931</name>
</gene>
<dbReference type="GO" id="GO:0032051">
    <property type="term" value="F:clathrin light chain binding"/>
    <property type="evidence" value="ECO:0007669"/>
    <property type="project" value="TreeGrafter"/>
</dbReference>
<dbReference type="PANTHER" id="PTHR10292:SF1">
    <property type="entry name" value="CLATHRIN HEAVY CHAIN"/>
    <property type="match status" value="1"/>
</dbReference>
<dbReference type="InterPro" id="IPR016025">
    <property type="entry name" value="Clathrin_H-chain_N"/>
</dbReference>
<dbReference type="GO" id="GO:0030132">
    <property type="term" value="C:clathrin coat of coated pit"/>
    <property type="evidence" value="ECO:0007669"/>
    <property type="project" value="InterPro"/>
</dbReference>
<dbReference type="PANTHER" id="PTHR10292">
    <property type="entry name" value="CLATHRIN HEAVY CHAIN RELATED"/>
    <property type="match status" value="1"/>
</dbReference>
<dbReference type="SUPFAM" id="SSF50989">
    <property type="entry name" value="Clathrin heavy-chain terminal domain"/>
    <property type="match status" value="1"/>
</dbReference>
<dbReference type="GO" id="GO:0006886">
    <property type="term" value="P:intracellular protein transport"/>
    <property type="evidence" value="ECO:0007669"/>
    <property type="project" value="InterPro"/>
</dbReference>
<evidence type="ECO:0000313" key="1">
    <source>
        <dbReference type="EMBL" id="CAI9117948.1"/>
    </source>
</evidence>
<dbReference type="GO" id="GO:0071439">
    <property type="term" value="C:clathrin complex"/>
    <property type="evidence" value="ECO:0007669"/>
    <property type="project" value="TreeGrafter"/>
</dbReference>
<dbReference type="GO" id="GO:0009506">
    <property type="term" value="C:plasmodesma"/>
    <property type="evidence" value="ECO:0007669"/>
    <property type="project" value="TreeGrafter"/>
</dbReference>